<dbReference type="EMBL" id="LQQY01000034">
    <property type="protein sequence ID" value="KZE45381.1"/>
    <property type="molecule type" value="Genomic_DNA"/>
</dbReference>
<evidence type="ECO:0000313" key="1">
    <source>
        <dbReference type="EMBL" id="KZE45381.1"/>
    </source>
</evidence>
<evidence type="ECO:0000313" key="2">
    <source>
        <dbReference type="Proteomes" id="UP000076510"/>
    </source>
</evidence>
<sequence length="85" mass="9533">MMKINKTFLVGATVTAGSIGWLLSSKEKRNQLHNLRHGIVTKIKKKSRDIVDKGGVPHPQNVEDNKMVSEGAMTSVQYFNETKQH</sequence>
<dbReference type="AlphaFoldDB" id="A0A163JN48"/>
<reference evidence="2" key="1">
    <citation type="submission" date="2016-01" db="EMBL/GenBank/DDBJ databases">
        <title>Whole genome sequencing of Bhargavaea cecembensis T14.</title>
        <authorList>
            <person name="Hong K.W."/>
        </authorList>
    </citation>
    <scope>NUCLEOTIDE SEQUENCE [LARGE SCALE GENOMIC DNA]</scope>
    <source>
        <strain evidence="2">M19</strain>
    </source>
</reference>
<gene>
    <name evidence="1" type="ORF">AV649_04090</name>
</gene>
<accession>A0A163JN48</accession>
<proteinExistence type="predicted"/>
<protein>
    <submittedName>
        <fullName evidence="1">Uncharacterized protein</fullName>
    </submittedName>
</protein>
<comment type="caution">
    <text evidence="1">The sequence shown here is derived from an EMBL/GenBank/DDBJ whole genome shotgun (WGS) entry which is preliminary data.</text>
</comment>
<name>A0A163JN48_9BACI</name>
<organism evidence="1 2">
    <name type="scientific">Rossellomorea marisflavi</name>
    <dbReference type="NCBI Taxonomy" id="189381"/>
    <lineage>
        <taxon>Bacteria</taxon>
        <taxon>Bacillati</taxon>
        <taxon>Bacillota</taxon>
        <taxon>Bacilli</taxon>
        <taxon>Bacillales</taxon>
        <taxon>Bacillaceae</taxon>
        <taxon>Rossellomorea</taxon>
    </lineage>
</organism>
<dbReference type="Proteomes" id="UP000076510">
    <property type="component" value="Unassembled WGS sequence"/>
</dbReference>
<dbReference type="RefSeq" id="WP_053071899.1">
    <property type="nucleotide sequence ID" value="NZ_CP047095.1"/>
</dbReference>